<dbReference type="Proteomes" id="UP000712600">
    <property type="component" value="Unassembled WGS sequence"/>
</dbReference>
<evidence type="ECO:0000313" key="2">
    <source>
        <dbReference type="EMBL" id="KAF3556481.1"/>
    </source>
</evidence>
<comment type="caution">
    <text evidence="2">The sequence shown here is derived from an EMBL/GenBank/DDBJ whole genome shotgun (WGS) entry which is preliminary data.</text>
</comment>
<evidence type="ECO:0000313" key="3">
    <source>
        <dbReference type="Proteomes" id="UP000712600"/>
    </source>
</evidence>
<dbReference type="AlphaFoldDB" id="A0A8S9R4V2"/>
<proteinExistence type="predicted"/>
<reference evidence="2" key="1">
    <citation type="submission" date="2019-12" db="EMBL/GenBank/DDBJ databases">
        <title>Genome sequencing and annotation of Brassica cretica.</title>
        <authorList>
            <person name="Studholme D.J."/>
            <person name="Sarris P."/>
        </authorList>
    </citation>
    <scope>NUCLEOTIDE SEQUENCE</scope>
    <source>
        <strain evidence="2">PFS-109/04</strain>
        <tissue evidence="2">Leaf</tissue>
    </source>
</reference>
<dbReference type="EMBL" id="QGKX02000996">
    <property type="protein sequence ID" value="KAF3556481.1"/>
    <property type="molecule type" value="Genomic_DNA"/>
</dbReference>
<name>A0A8S9R4V2_BRACR</name>
<organism evidence="2 3">
    <name type="scientific">Brassica cretica</name>
    <name type="common">Mustard</name>
    <dbReference type="NCBI Taxonomy" id="69181"/>
    <lineage>
        <taxon>Eukaryota</taxon>
        <taxon>Viridiplantae</taxon>
        <taxon>Streptophyta</taxon>
        <taxon>Embryophyta</taxon>
        <taxon>Tracheophyta</taxon>
        <taxon>Spermatophyta</taxon>
        <taxon>Magnoliopsida</taxon>
        <taxon>eudicotyledons</taxon>
        <taxon>Gunneridae</taxon>
        <taxon>Pentapetalae</taxon>
        <taxon>rosids</taxon>
        <taxon>malvids</taxon>
        <taxon>Brassicales</taxon>
        <taxon>Brassicaceae</taxon>
        <taxon>Brassiceae</taxon>
        <taxon>Brassica</taxon>
    </lineage>
</organism>
<gene>
    <name evidence="2" type="ORF">F2Q69_00015562</name>
</gene>
<feature type="region of interest" description="Disordered" evidence="1">
    <location>
        <begin position="31"/>
        <end position="50"/>
    </location>
</feature>
<feature type="compositionally biased region" description="Low complexity" evidence="1">
    <location>
        <begin position="31"/>
        <end position="49"/>
    </location>
</feature>
<sequence length="151" mass="16587">MSVRFSGFYSKFPTYSLPSSPLACVVCFSSASSSSSSDDAGTSSSVSAAQEKRWRQILEWKDSGLGKLATSLKDFGAERLTSLKLEKEENNGLKLSVAAGDTDTAEEQQDNDDIFFRGVREDKETVEWKENECPREALKLLDQLSAVPSET</sequence>
<protein>
    <submittedName>
        <fullName evidence="2">Uncharacterized protein</fullName>
    </submittedName>
</protein>
<accession>A0A8S9R4V2</accession>
<evidence type="ECO:0000256" key="1">
    <source>
        <dbReference type="SAM" id="MobiDB-lite"/>
    </source>
</evidence>